<feature type="transmembrane region" description="Helical" evidence="1">
    <location>
        <begin position="36"/>
        <end position="58"/>
    </location>
</feature>
<dbReference type="EMBL" id="PPEK01000002">
    <property type="protein sequence ID" value="PNV68317.1"/>
    <property type="molecule type" value="Genomic_DNA"/>
</dbReference>
<dbReference type="AlphaFoldDB" id="A0A2K2UDA7"/>
<keyword evidence="1" id="KW-0812">Transmembrane</keyword>
<dbReference type="OrthoDB" id="3197290at2"/>
<name>A0A2K2UDA7_9ACTN</name>
<keyword evidence="3" id="KW-1185">Reference proteome</keyword>
<keyword evidence="1" id="KW-0472">Membrane</keyword>
<evidence type="ECO:0000256" key="1">
    <source>
        <dbReference type="SAM" id="Phobius"/>
    </source>
</evidence>
<sequence length="256" mass="27229">MLFEPQRKEYIDNEGPIRYLDGSGLLRPLDMPRRQLALMAVFVAIAALIGGVLLFNVLDSIQGSAARSQASVEENLAREVTYDLPSLPSLIQLDDASIKQSFADAGFTTYEPSPSEDGAGFELVKLPSDVSLAEAGLLYQQGVANLDAPDAARLLNGSWTFTVERENALGMRLRYTDFSSGGVDAAVEAAIAAEGFDVSTASETAVDEAGNTFRAGSIDVNGTTYSWRVSAIALSEVYSISGLPESATYVGVRITA</sequence>
<dbReference type="RefSeq" id="WP_103264385.1">
    <property type="nucleotide sequence ID" value="NZ_CABMLE010000002.1"/>
</dbReference>
<dbReference type="Proteomes" id="UP000236197">
    <property type="component" value="Unassembled WGS sequence"/>
</dbReference>
<protein>
    <submittedName>
        <fullName evidence="2">Teichoic acid transporter</fullName>
    </submittedName>
</protein>
<comment type="caution">
    <text evidence="2">The sequence shown here is derived from an EMBL/GenBank/DDBJ whole genome shotgun (WGS) entry which is preliminary data.</text>
</comment>
<proteinExistence type="predicted"/>
<evidence type="ECO:0000313" key="3">
    <source>
        <dbReference type="Proteomes" id="UP000236197"/>
    </source>
</evidence>
<organism evidence="2 3">
    <name type="scientific">Enteroscipio rubneri</name>
    <dbReference type="NCBI Taxonomy" id="2070686"/>
    <lineage>
        <taxon>Bacteria</taxon>
        <taxon>Bacillati</taxon>
        <taxon>Actinomycetota</taxon>
        <taxon>Coriobacteriia</taxon>
        <taxon>Eggerthellales</taxon>
        <taxon>Eggerthellaceae</taxon>
        <taxon>Enteroscipio</taxon>
    </lineage>
</organism>
<accession>A0A2K2UDA7</accession>
<evidence type="ECO:0000313" key="2">
    <source>
        <dbReference type="EMBL" id="PNV68317.1"/>
    </source>
</evidence>
<reference evidence="3" key="1">
    <citation type="submission" date="2018-01" db="EMBL/GenBank/DDBJ databases">
        <title>Rubneribacter badeniensis gen. nov., sp. nov., and Colonibacter rubneri, gen. nov., sp. nov., WGS of new members of the Eggerthellaceae.</title>
        <authorList>
            <person name="Danylec N."/>
            <person name="Stoll D.A."/>
            <person name="Doetsch A."/>
            <person name="Kulling S.E."/>
            <person name="Huch M."/>
        </authorList>
    </citation>
    <scope>NUCLEOTIDE SEQUENCE [LARGE SCALE GENOMIC DNA]</scope>
    <source>
        <strain evidence="3">ResAG-96</strain>
    </source>
</reference>
<keyword evidence="1" id="KW-1133">Transmembrane helix</keyword>
<gene>
    <name evidence="2" type="ORF">C2L71_03420</name>
</gene>